<gene>
    <name evidence="2" type="ORF">GCM10023208_04020</name>
</gene>
<keyword evidence="1" id="KW-1133">Transmembrane helix</keyword>
<feature type="transmembrane region" description="Helical" evidence="1">
    <location>
        <begin position="168"/>
        <end position="189"/>
    </location>
</feature>
<protein>
    <recommendedName>
        <fullName evidence="4">VTT domain-containing protein</fullName>
    </recommendedName>
</protein>
<dbReference type="Proteomes" id="UP001500518">
    <property type="component" value="Unassembled WGS sequence"/>
</dbReference>
<proteinExistence type="predicted"/>
<reference evidence="3" key="1">
    <citation type="journal article" date="2019" name="Int. J. Syst. Evol. Microbiol.">
        <title>The Global Catalogue of Microorganisms (GCM) 10K type strain sequencing project: providing services to taxonomists for standard genome sequencing and annotation.</title>
        <authorList>
            <consortium name="The Broad Institute Genomics Platform"/>
            <consortium name="The Broad Institute Genome Sequencing Center for Infectious Disease"/>
            <person name="Wu L."/>
            <person name="Ma J."/>
        </authorList>
    </citation>
    <scope>NUCLEOTIDE SEQUENCE [LARGE SCALE GENOMIC DNA]</scope>
    <source>
        <strain evidence="3">JCM 18014</strain>
    </source>
</reference>
<keyword evidence="1" id="KW-0812">Transmembrane</keyword>
<name>A0ABP9JYH5_9SPHN</name>
<accession>A0ABP9JYH5</accession>
<evidence type="ECO:0000256" key="1">
    <source>
        <dbReference type="SAM" id="Phobius"/>
    </source>
</evidence>
<evidence type="ECO:0000313" key="3">
    <source>
        <dbReference type="Proteomes" id="UP001500518"/>
    </source>
</evidence>
<organism evidence="2 3">
    <name type="scientific">Erythrobacter westpacificensis</name>
    <dbReference type="NCBI Taxonomy" id="1055231"/>
    <lineage>
        <taxon>Bacteria</taxon>
        <taxon>Pseudomonadati</taxon>
        <taxon>Pseudomonadota</taxon>
        <taxon>Alphaproteobacteria</taxon>
        <taxon>Sphingomonadales</taxon>
        <taxon>Erythrobacteraceae</taxon>
        <taxon>Erythrobacter/Porphyrobacter group</taxon>
        <taxon>Erythrobacter</taxon>
    </lineage>
</organism>
<sequence>MDLTFGAASGGVTQFLILFGVVYAINLLPAFGPPTWSVIVLFGLNTEMPVPGIVGVGALAAASGRFTLANGFRLLANYVPQKTKRSLAAARAAFERKKRNGLAALALFAVSPVPSAQLFAAVGLAGIPIAAFTAAFFAGRLVSYSIYAGSAQLIAHSSLGDVFRDSLSSPWGIALQVLLLIGLVLLLRIDWEKVFGPAPEHRDES</sequence>
<evidence type="ECO:0008006" key="4">
    <source>
        <dbReference type="Google" id="ProtNLM"/>
    </source>
</evidence>
<comment type="caution">
    <text evidence="2">The sequence shown here is derived from an EMBL/GenBank/DDBJ whole genome shotgun (WGS) entry which is preliminary data.</text>
</comment>
<dbReference type="EMBL" id="BAABHV010000001">
    <property type="protein sequence ID" value="GAA5047536.1"/>
    <property type="molecule type" value="Genomic_DNA"/>
</dbReference>
<evidence type="ECO:0000313" key="2">
    <source>
        <dbReference type="EMBL" id="GAA5047536.1"/>
    </source>
</evidence>
<keyword evidence="3" id="KW-1185">Reference proteome</keyword>
<keyword evidence="1" id="KW-0472">Membrane</keyword>
<feature type="transmembrane region" description="Helical" evidence="1">
    <location>
        <begin position="12"/>
        <end position="32"/>
    </location>
</feature>
<feature type="transmembrane region" description="Helical" evidence="1">
    <location>
        <begin position="126"/>
        <end position="147"/>
    </location>
</feature>
<dbReference type="RefSeq" id="WP_346031461.1">
    <property type="nucleotide sequence ID" value="NZ_BAABHV010000001.1"/>
</dbReference>